<gene>
    <name evidence="4" type="ORF">PCS_01970</name>
</gene>
<dbReference type="EMBL" id="AOSV01000020">
    <property type="protein sequence ID" value="EMG37135.1"/>
    <property type="molecule type" value="Genomic_DNA"/>
</dbReference>
<feature type="region of interest" description="Disordered" evidence="1">
    <location>
        <begin position="1"/>
        <end position="82"/>
    </location>
</feature>
<dbReference type="InterPro" id="IPR028098">
    <property type="entry name" value="Glyco_trans_4-like_N"/>
</dbReference>
<dbReference type="Gene3D" id="3.40.50.2000">
    <property type="entry name" value="Glycogen Phosphorylase B"/>
    <property type="match status" value="2"/>
</dbReference>
<dbReference type="Proteomes" id="UP000011922">
    <property type="component" value="Unassembled WGS sequence"/>
</dbReference>
<reference evidence="4 5" key="1">
    <citation type="journal article" date="2013" name="Genome Announc.">
        <title>Draft Genome Sequence for Desulfovibrio africanus Strain PCS.</title>
        <authorList>
            <person name="Brown S.D."/>
            <person name="Utturkar S.M."/>
            <person name="Arkin A.P."/>
            <person name="Deutschbauer A.M."/>
            <person name="Elias D.A."/>
            <person name="Hazen T.C."/>
            <person name="Chakraborty R."/>
        </authorList>
    </citation>
    <scope>NUCLEOTIDE SEQUENCE [LARGE SCALE GENOMIC DNA]</scope>
    <source>
        <strain evidence="4 5">PCS</strain>
    </source>
</reference>
<organism evidence="4 5">
    <name type="scientific">Desulfocurvibacter africanus PCS</name>
    <dbReference type="NCBI Taxonomy" id="1262666"/>
    <lineage>
        <taxon>Bacteria</taxon>
        <taxon>Pseudomonadati</taxon>
        <taxon>Thermodesulfobacteriota</taxon>
        <taxon>Desulfovibrionia</taxon>
        <taxon>Desulfovibrionales</taxon>
        <taxon>Desulfovibrionaceae</taxon>
        <taxon>Desulfocurvibacter</taxon>
    </lineage>
</organism>
<dbReference type="Pfam" id="PF00534">
    <property type="entry name" value="Glycos_transf_1"/>
    <property type="match status" value="1"/>
</dbReference>
<dbReference type="AlphaFoldDB" id="M5PSW5"/>
<dbReference type="GO" id="GO:0016757">
    <property type="term" value="F:glycosyltransferase activity"/>
    <property type="evidence" value="ECO:0007669"/>
    <property type="project" value="InterPro"/>
</dbReference>
<comment type="caution">
    <text evidence="4">The sequence shown here is derived from an EMBL/GenBank/DDBJ whole genome shotgun (WGS) entry which is preliminary data.</text>
</comment>
<dbReference type="OrthoDB" id="9790710at2"/>
<sequence>MSTAGKDSIKAAKASKGPKSSKAPKGAKASKASKTSKEAKTPRQSKAVKTATASKESRASQKPAKPKASRASKRHTVSMDQTPRLPAILQANVFDTRGGAARIAWQLHQAYLAAGLEAFMAVGVKFSDDPRVMALPNESRRGPWAGPLRRLEHELIRRRVRYLPGVARGLSYLAEPSRFLDAHAGREDFHYPATREMLEMPPLRPGILHAHVLHSGWFDLRELPVLSQAMPTVVTMHDEWLVTGHCAYAMGCERFRFGCGNCPDLQAYPSVKRDATGFNWKRKRNILRRAKLHVAAPSRWLLDRLLQAYPPFEPQARVVRNGIDLRIFRPAGRSDDQHDGRPDDRRDARAALGLTASDKVVLYMAHGGKENARKGFDTARRAFLKTAANAGRGCPDRADKHVLLCLGGNMAEERGENWSIRSAGFVSDMAQVARHYQAADVFLHAALQDNYPNTVLEAQACGTPVVATGVGGVPEQIDDGRTGYLVPVGDAEAMAARLGGLLADEDQRRAMGERAARTAQERHGLERMAREYLDWYAELLDESAHGQARP</sequence>
<dbReference type="Pfam" id="PF13439">
    <property type="entry name" value="Glyco_transf_4"/>
    <property type="match status" value="1"/>
</dbReference>
<dbReference type="InterPro" id="IPR001296">
    <property type="entry name" value="Glyco_trans_1"/>
</dbReference>
<dbReference type="PATRIC" id="fig|1262666.3.peg.1999"/>
<dbReference type="PANTHER" id="PTHR12526">
    <property type="entry name" value="GLYCOSYLTRANSFERASE"/>
    <property type="match status" value="1"/>
</dbReference>
<name>M5PSW5_DESAF</name>
<feature type="compositionally biased region" description="Basic residues" evidence="1">
    <location>
        <begin position="64"/>
        <end position="76"/>
    </location>
</feature>
<evidence type="ECO:0000259" key="2">
    <source>
        <dbReference type="Pfam" id="PF00534"/>
    </source>
</evidence>
<keyword evidence="4" id="KW-0808">Transferase</keyword>
<feature type="domain" description="Glycosyl transferase family 1" evidence="2">
    <location>
        <begin position="345"/>
        <end position="516"/>
    </location>
</feature>
<evidence type="ECO:0000259" key="3">
    <source>
        <dbReference type="Pfam" id="PF13439"/>
    </source>
</evidence>
<evidence type="ECO:0000313" key="4">
    <source>
        <dbReference type="EMBL" id="EMG37135.1"/>
    </source>
</evidence>
<dbReference type="SUPFAM" id="SSF53756">
    <property type="entry name" value="UDP-Glycosyltransferase/glycogen phosphorylase"/>
    <property type="match status" value="1"/>
</dbReference>
<protein>
    <submittedName>
        <fullName evidence="4">Glycosyltransferase</fullName>
    </submittedName>
</protein>
<feature type="compositionally biased region" description="Low complexity" evidence="1">
    <location>
        <begin position="11"/>
        <end position="33"/>
    </location>
</feature>
<proteinExistence type="predicted"/>
<accession>M5PSW5</accession>
<evidence type="ECO:0000256" key="1">
    <source>
        <dbReference type="SAM" id="MobiDB-lite"/>
    </source>
</evidence>
<feature type="domain" description="Glycosyltransferase subfamily 4-like N-terminal" evidence="3">
    <location>
        <begin position="143"/>
        <end position="325"/>
    </location>
</feature>
<dbReference type="PANTHER" id="PTHR12526:SF635">
    <property type="entry name" value="GLYCOSYL TRANSFERASE GROUP 1"/>
    <property type="match status" value="1"/>
</dbReference>
<evidence type="ECO:0000313" key="5">
    <source>
        <dbReference type="Proteomes" id="UP000011922"/>
    </source>
</evidence>